<keyword evidence="8" id="KW-1185">Reference proteome</keyword>
<feature type="transmembrane region" description="Helical" evidence="6">
    <location>
        <begin position="151"/>
        <end position="170"/>
    </location>
</feature>
<dbReference type="InterPro" id="IPR036259">
    <property type="entry name" value="MFS_trans_sf"/>
</dbReference>
<sequence length="585" mass="63804">MHSDEQVEGPSSEAGTKAEAQLDGQYTPEDACDVQAPEGVQKIEAFKVVWSKWSLIIAYTGIYALLVWISLQQYSNYSLSAYVVSDFAAHSLVSTTSMVCFLIAGVVQVPIAKFLDLTGRMEGFILMVFFMELGLVMLTACENVATYTAAMVFYEIGFSGIGYVITVFIVDTTQPKNRGWMLGAQNLPALGTTFAGAPLAQAFLDHSTWRWAFGTFTIVIPFIAVPIILSLWANQRKSRKLGVVTRRPASGRTTWQSIIHYGIEFDAIGVALFGAGVTVFLLPFPLAASSYKSWGSGIEITMFVVGGVLIIAFVVYEWFWSPKSFIAFSLLKDRNVLGACIFNLATGMAYFVWESYYTSWLQVVAGLSITHAGYVGSIYWNCVGLAGIVSGLVVRQTGDFKWVAFAGTCLMTLGVGLLIHFRKLGVDVGYIVMCQLFIGFGGGIITIAQYLALLAPSVGKKQNTQRSVAVLLSLSSLFSKIGAAIGLCIAGGIWTNEFLDSLTRRLPDTYKSQAEQIYGSLVYQLLALENPLTKDAVLGAYDDMQRKLTITATALYALAFVGLALWQDVKLEEVEGDEEKKGVVI</sequence>
<accession>A0AAN6DV11</accession>
<feature type="transmembrane region" description="Helical" evidence="6">
    <location>
        <begin position="182"/>
        <end position="203"/>
    </location>
</feature>
<dbReference type="SUPFAM" id="SSF103473">
    <property type="entry name" value="MFS general substrate transporter"/>
    <property type="match status" value="1"/>
</dbReference>
<dbReference type="Proteomes" id="UP001203852">
    <property type="component" value="Unassembled WGS sequence"/>
</dbReference>
<feature type="transmembrane region" description="Helical" evidence="6">
    <location>
        <begin position="467"/>
        <end position="494"/>
    </location>
</feature>
<dbReference type="GO" id="GO:0005886">
    <property type="term" value="C:plasma membrane"/>
    <property type="evidence" value="ECO:0007669"/>
    <property type="project" value="TreeGrafter"/>
</dbReference>
<dbReference type="Gene3D" id="1.20.1250.20">
    <property type="entry name" value="MFS general substrate transporter like domains"/>
    <property type="match status" value="2"/>
</dbReference>
<feature type="transmembrane region" description="Helical" evidence="6">
    <location>
        <begin position="428"/>
        <end position="455"/>
    </location>
</feature>
<evidence type="ECO:0000313" key="8">
    <source>
        <dbReference type="Proteomes" id="UP001203852"/>
    </source>
</evidence>
<dbReference type="GO" id="GO:0022857">
    <property type="term" value="F:transmembrane transporter activity"/>
    <property type="evidence" value="ECO:0007669"/>
    <property type="project" value="InterPro"/>
</dbReference>
<dbReference type="InterPro" id="IPR011701">
    <property type="entry name" value="MFS"/>
</dbReference>
<proteinExistence type="predicted"/>
<dbReference type="PANTHER" id="PTHR23501">
    <property type="entry name" value="MAJOR FACILITATOR SUPERFAMILY"/>
    <property type="match status" value="1"/>
</dbReference>
<protein>
    <submittedName>
        <fullName evidence="7">Siderophore iron transporter</fullName>
    </submittedName>
</protein>
<keyword evidence="4 6" id="KW-0472">Membrane</keyword>
<dbReference type="Pfam" id="PF07690">
    <property type="entry name" value="MFS_1"/>
    <property type="match status" value="1"/>
</dbReference>
<keyword evidence="2 6" id="KW-0812">Transmembrane</keyword>
<dbReference type="PANTHER" id="PTHR23501:SF55">
    <property type="entry name" value="SIDEROPHORE IRON TRANSPORTER, PUTATIVE (AFU_ORTHOLOGUE AFUA_3G03440)-RELATED"/>
    <property type="match status" value="1"/>
</dbReference>
<feature type="transmembrane region" description="Helical" evidence="6">
    <location>
        <begin position="124"/>
        <end position="145"/>
    </location>
</feature>
<feature type="transmembrane region" description="Helical" evidence="6">
    <location>
        <begin position="53"/>
        <end position="71"/>
    </location>
</feature>
<organism evidence="7 8">
    <name type="scientific">Exophiala viscosa</name>
    <dbReference type="NCBI Taxonomy" id="2486360"/>
    <lineage>
        <taxon>Eukaryota</taxon>
        <taxon>Fungi</taxon>
        <taxon>Dikarya</taxon>
        <taxon>Ascomycota</taxon>
        <taxon>Pezizomycotina</taxon>
        <taxon>Eurotiomycetes</taxon>
        <taxon>Chaetothyriomycetidae</taxon>
        <taxon>Chaetothyriales</taxon>
        <taxon>Herpotrichiellaceae</taxon>
        <taxon>Exophiala</taxon>
    </lineage>
</organism>
<feature type="transmembrane region" description="Helical" evidence="6">
    <location>
        <begin position="548"/>
        <end position="566"/>
    </location>
</feature>
<evidence type="ECO:0000256" key="5">
    <source>
        <dbReference type="SAM" id="MobiDB-lite"/>
    </source>
</evidence>
<feature type="region of interest" description="Disordered" evidence="5">
    <location>
        <begin position="1"/>
        <end position="20"/>
    </location>
</feature>
<feature type="transmembrane region" description="Helical" evidence="6">
    <location>
        <begin position="402"/>
        <end position="422"/>
    </location>
</feature>
<evidence type="ECO:0000256" key="6">
    <source>
        <dbReference type="SAM" id="Phobius"/>
    </source>
</evidence>
<feature type="transmembrane region" description="Helical" evidence="6">
    <location>
        <begin position="336"/>
        <end position="353"/>
    </location>
</feature>
<evidence type="ECO:0000256" key="4">
    <source>
        <dbReference type="ARBA" id="ARBA00023136"/>
    </source>
</evidence>
<feature type="transmembrane region" description="Helical" evidence="6">
    <location>
        <begin position="209"/>
        <end position="232"/>
    </location>
</feature>
<evidence type="ECO:0000313" key="7">
    <source>
        <dbReference type="EMBL" id="KAI1611315.1"/>
    </source>
</evidence>
<gene>
    <name evidence="7" type="ORF">EDD36DRAFT_441141</name>
</gene>
<dbReference type="AlphaFoldDB" id="A0AAN6DV11"/>
<feature type="transmembrane region" description="Helical" evidence="6">
    <location>
        <begin position="267"/>
        <end position="288"/>
    </location>
</feature>
<comment type="caution">
    <text evidence="7">The sequence shown here is derived from an EMBL/GenBank/DDBJ whole genome shotgun (WGS) entry which is preliminary data.</text>
</comment>
<feature type="transmembrane region" description="Helical" evidence="6">
    <location>
        <begin position="373"/>
        <end position="395"/>
    </location>
</feature>
<evidence type="ECO:0000256" key="1">
    <source>
        <dbReference type="ARBA" id="ARBA00004141"/>
    </source>
</evidence>
<dbReference type="EMBL" id="MU404356">
    <property type="protein sequence ID" value="KAI1611315.1"/>
    <property type="molecule type" value="Genomic_DNA"/>
</dbReference>
<feature type="transmembrane region" description="Helical" evidence="6">
    <location>
        <begin position="294"/>
        <end position="316"/>
    </location>
</feature>
<comment type="subcellular location">
    <subcellularLocation>
        <location evidence="1">Membrane</location>
        <topology evidence="1">Multi-pass membrane protein</topology>
    </subcellularLocation>
</comment>
<evidence type="ECO:0000256" key="3">
    <source>
        <dbReference type="ARBA" id="ARBA00022989"/>
    </source>
</evidence>
<reference evidence="7" key="1">
    <citation type="journal article" date="2022" name="bioRxiv">
        <title>Deciphering the potential niche of two novel black yeast fungi from a biological soil crust based on their genomes, phenotypes, and melanin regulation.</title>
        <authorList>
            <consortium name="DOE Joint Genome Institute"/>
            <person name="Carr E.C."/>
            <person name="Barton Q."/>
            <person name="Grambo S."/>
            <person name="Sullivan M."/>
            <person name="Renfro C.M."/>
            <person name="Kuo A."/>
            <person name="Pangilinan J."/>
            <person name="Lipzen A."/>
            <person name="Keymanesh K."/>
            <person name="Savage E."/>
            <person name="Barry K."/>
            <person name="Grigoriev I.V."/>
            <person name="Riekhof W.R."/>
            <person name="Harris S.S."/>
        </authorList>
    </citation>
    <scope>NUCLEOTIDE SEQUENCE</scope>
    <source>
        <strain evidence="7">JF 03-4F</strain>
    </source>
</reference>
<feature type="transmembrane region" description="Helical" evidence="6">
    <location>
        <begin position="91"/>
        <end position="112"/>
    </location>
</feature>
<evidence type="ECO:0000256" key="2">
    <source>
        <dbReference type="ARBA" id="ARBA00022692"/>
    </source>
</evidence>
<keyword evidence="3 6" id="KW-1133">Transmembrane helix</keyword>
<name>A0AAN6DV11_9EURO</name>